<proteinExistence type="predicted"/>
<dbReference type="PANTHER" id="PTHR43283:SF14">
    <property type="entry name" value="BLL8153 PROTEIN"/>
    <property type="match status" value="1"/>
</dbReference>
<evidence type="ECO:0000256" key="1">
    <source>
        <dbReference type="SAM" id="SignalP"/>
    </source>
</evidence>
<organism evidence="3 4">
    <name type="scientific">Gordonia malaquae NBRC 108250</name>
    <dbReference type="NCBI Taxonomy" id="1223542"/>
    <lineage>
        <taxon>Bacteria</taxon>
        <taxon>Bacillati</taxon>
        <taxon>Actinomycetota</taxon>
        <taxon>Actinomycetes</taxon>
        <taxon>Mycobacteriales</taxon>
        <taxon>Gordoniaceae</taxon>
        <taxon>Gordonia</taxon>
    </lineage>
</organism>
<comment type="caution">
    <text evidence="3">The sequence shown here is derived from an EMBL/GenBank/DDBJ whole genome shotgun (WGS) entry which is preliminary data.</text>
</comment>
<dbReference type="InterPro" id="IPR001466">
    <property type="entry name" value="Beta-lactam-related"/>
</dbReference>
<dbReference type="PANTHER" id="PTHR43283">
    <property type="entry name" value="BETA-LACTAMASE-RELATED"/>
    <property type="match status" value="1"/>
</dbReference>
<evidence type="ECO:0000313" key="4">
    <source>
        <dbReference type="Proteomes" id="UP000035009"/>
    </source>
</evidence>
<dbReference type="SUPFAM" id="SSF56601">
    <property type="entry name" value="beta-lactamase/transpeptidase-like"/>
    <property type="match status" value="1"/>
</dbReference>
<gene>
    <name evidence="3" type="ORF">GM1_035_00380</name>
</gene>
<dbReference type="Gene3D" id="3.40.710.10">
    <property type="entry name" value="DD-peptidase/beta-lactamase superfamily"/>
    <property type="match status" value="1"/>
</dbReference>
<keyword evidence="4" id="KW-1185">Reference proteome</keyword>
<dbReference type="STRING" id="410332.SAMN04488550_1586"/>
<dbReference type="eggNOG" id="COG1680">
    <property type="taxonomic scope" value="Bacteria"/>
</dbReference>
<protein>
    <recommendedName>
        <fullName evidence="2">Beta-lactamase-related domain-containing protein</fullName>
    </recommendedName>
</protein>
<dbReference type="EMBL" id="BAOP01000035">
    <property type="protein sequence ID" value="GAC81498.1"/>
    <property type="molecule type" value="Genomic_DNA"/>
</dbReference>
<dbReference type="OrthoDB" id="9814204at2"/>
<evidence type="ECO:0000313" key="3">
    <source>
        <dbReference type="EMBL" id="GAC81498.1"/>
    </source>
</evidence>
<name>M3VC70_GORML</name>
<feature type="signal peptide" evidence="1">
    <location>
        <begin position="1"/>
        <end position="27"/>
    </location>
</feature>
<reference evidence="3 4" key="1">
    <citation type="submission" date="2013-02" db="EMBL/GenBank/DDBJ databases">
        <title>Whole genome shotgun sequence of Gordonia malaquae NBRC 108250.</title>
        <authorList>
            <person name="Yoshida I."/>
            <person name="Hosoyama A."/>
            <person name="Tsuchikane K."/>
            <person name="Ando Y."/>
            <person name="Baba S."/>
            <person name="Ohji S."/>
            <person name="Hamada M."/>
            <person name="Tamura T."/>
            <person name="Yamazoe A."/>
            <person name="Yamazaki S."/>
            <person name="Fujita N."/>
        </authorList>
    </citation>
    <scope>NUCLEOTIDE SEQUENCE [LARGE SCALE GENOMIC DNA]</scope>
    <source>
        <strain evidence="3 4">NBRC 108250</strain>
    </source>
</reference>
<dbReference type="RefSeq" id="WP_008381300.1">
    <property type="nucleotide sequence ID" value="NZ_BAOP01000035.1"/>
</dbReference>
<feature type="chain" id="PRO_5004040892" description="Beta-lactamase-related domain-containing protein" evidence="1">
    <location>
        <begin position="28"/>
        <end position="389"/>
    </location>
</feature>
<accession>M3VC70</accession>
<dbReference type="AlphaFoldDB" id="M3VC70"/>
<dbReference type="InterPro" id="IPR012338">
    <property type="entry name" value="Beta-lactam/transpept-like"/>
</dbReference>
<keyword evidence="1" id="KW-0732">Signal</keyword>
<feature type="domain" description="Beta-lactamase-related" evidence="2">
    <location>
        <begin position="76"/>
        <end position="360"/>
    </location>
</feature>
<sequence>MLIRHRAAAVTATVAVSLGLVAAPAGAVPEPESLPVLPHVIFYKTTTMAPSLTPVELPRVPGRLDATYRYQGKTRTFDDYLRRTSGRALVVLHDGKILDERYFAGYTMNSHFNSWSVGKSITSTAVGIAVGKGLIKSVDDPITKYLPELKRSGYDGVPIKHILQMSSGQRYDESNYANVTDGATGTTIRMVLGQPLIDQARQSVRRMPSGKKFNYASLDTFVLGRLVTKTSGQPLAAFVQNNIWKPAGMKNPTPVGEDYYGSAIAYASYHATTRDFARFGQLFVNGGVVNGRQVVPAAWVKEATSAQSAQVANGELYDGSVYGYGYQWWLGDGDRGDFLAVGILGQYVYVSPRDNVVIAQNSEDLQADTNMEEALPAFRAMADRITSRD</sequence>
<dbReference type="Proteomes" id="UP000035009">
    <property type="component" value="Unassembled WGS sequence"/>
</dbReference>
<dbReference type="Pfam" id="PF00144">
    <property type="entry name" value="Beta-lactamase"/>
    <property type="match status" value="1"/>
</dbReference>
<dbReference type="InterPro" id="IPR050789">
    <property type="entry name" value="Diverse_Enzym_Activities"/>
</dbReference>
<evidence type="ECO:0000259" key="2">
    <source>
        <dbReference type="Pfam" id="PF00144"/>
    </source>
</evidence>